<organism evidence="1 2">
    <name type="scientific">Pedobacter riviphilus</name>
    <dbReference type="NCBI Taxonomy" id="2766984"/>
    <lineage>
        <taxon>Bacteria</taxon>
        <taxon>Pseudomonadati</taxon>
        <taxon>Bacteroidota</taxon>
        <taxon>Sphingobacteriia</taxon>
        <taxon>Sphingobacteriales</taxon>
        <taxon>Sphingobacteriaceae</taxon>
        <taxon>Pedobacter</taxon>
    </lineage>
</organism>
<gene>
    <name evidence="1" type="ORF">H9N25_11845</name>
</gene>
<name>A0ABX6TNZ1_9SPHI</name>
<reference evidence="1 2" key="1">
    <citation type="submission" date="2020-09" db="EMBL/GenBank/DDBJ databases">
        <title>Pedobacter sp. SW-16 isolated from soil near Yeocheon.</title>
        <authorList>
            <person name="Im H.S."/>
            <person name="Joung Y."/>
            <person name="Lee S.-S."/>
        </authorList>
    </citation>
    <scope>NUCLEOTIDE SEQUENCE [LARGE SCALE GENOMIC DNA]</scope>
    <source>
        <strain evidence="1 2">SW-16</strain>
    </source>
</reference>
<evidence type="ECO:0000313" key="1">
    <source>
        <dbReference type="EMBL" id="QNR87017.1"/>
    </source>
</evidence>
<accession>A0ABX6TNZ1</accession>
<dbReference type="RefSeq" id="WP_190329035.1">
    <property type="nucleotide sequence ID" value="NZ_CP061171.1"/>
</dbReference>
<proteinExistence type="predicted"/>
<sequence>MQRTISLNFNKGSVKGDFYLWLFNKKVEFLPDRFSLKKSGKSWKVKNWKAKDVDQIYNMDYDDGLLVSANEKLFTITETNTCKPHLSIWISQNDLSIDDEDIDKFLCYDGFTSAYLFDSVYEKVQSTVFQGNIEGMGYPLESIKNTPYKLDPYTKMKMFDISFNPGRSVLIGGTWIVAAWKMWFGEKFYDIVPKQHILSFPNAFQIQELKEGLIYIQLFENIEESDTEKNMAIQKSWLEWINIDELERLYP</sequence>
<dbReference type="Proteomes" id="UP000516439">
    <property type="component" value="Chromosome"/>
</dbReference>
<evidence type="ECO:0000313" key="2">
    <source>
        <dbReference type="Proteomes" id="UP000516439"/>
    </source>
</evidence>
<protein>
    <submittedName>
        <fullName evidence="1">Uncharacterized protein</fullName>
    </submittedName>
</protein>
<dbReference type="EMBL" id="CP061171">
    <property type="protein sequence ID" value="QNR87017.1"/>
    <property type="molecule type" value="Genomic_DNA"/>
</dbReference>
<keyword evidence="2" id="KW-1185">Reference proteome</keyword>